<evidence type="ECO:0000313" key="2">
    <source>
        <dbReference type="Proteomes" id="UP000743899"/>
    </source>
</evidence>
<organism evidence="1 2">
    <name type="scientific">Pallidibacillus pasinlerensis</name>
    <dbReference type="NCBI Taxonomy" id="2703818"/>
    <lineage>
        <taxon>Bacteria</taxon>
        <taxon>Bacillati</taxon>
        <taxon>Bacillota</taxon>
        <taxon>Bacilli</taxon>
        <taxon>Bacillales</taxon>
        <taxon>Bacillaceae</taxon>
        <taxon>Pallidibacillus</taxon>
    </lineage>
</organism>
<dbReference type="EMBL" id="JAACYS010000072">
    <property type="protein sequence ID" value="NCU18663.1"/>
    <property type="molecule type" value="Genomic_DNA"/>
</dbReference>
<evidence type="ECO:0008006" key="3">
    <source>
        <dbReference type="Google" id="ProtNLM"/>
    </source>
</evidence>
<dbReference type="InterPro" id="IPR019700">
    <property type="entry name" value="Sigma-G_inhibitor_Gin"/>
</dbReference>
<dbReference type="Pfam" id="PF10764">
    <property type="entry name" value="Gin"/>
    <property type="match status" value="1"/>
</dbReference>
<proteinExistence type="predicted"/>
<accession>A0ABX0A5E4</accession>
<reference evidence="1 2" key="1">
    <citation type="submission" date="2020-01" db="EMBL/GenBank/DDBJ databases">
        <title>A novel Bacillus sp. from Pasinler.</title>
        <authorList>
            <person name="Adiguzel A."/>
            <person name="Ay H."/>
            <person name="Baltaci M.O."/>
        </authorList>
    </citation>
    <scope>NUCLEOTIDE SEQUENCE [LARGE SCALE GENOMIC DNA]</scope>
    <source>
        <strain evidence="1 2">P1</strain>
    </source>
</reference>
<dbReference type="RefSeq" id="WP_161921493.1">
    <property type="nucleotide sequence ID" value="NZ_JAACYS010000072.1"/>
</dbReference>
<dbReference type="Proteomes" id="UP000743899">
    <property type="component" value="Unassembled WGS sequence"/>
</dbReference>
<name>A0ABX0A5E4_9BACI</name>
<sequence length="67" mass="7865">MNGLEHKDGERCIVCENVKEKGYHILSAFICNECDKDIIQTETDDQAYMFFVKQLRKIMTKQNISYS</sequence>
<evidence type="ECO:0000313" key="1">
    <source>
        <dbReference type="EMBL" id="NCU18663.1"/>
    </source>
</evidence>
<gene>
    <name evidence="1" type="ORF">GW534_13220</name>
</gene>
<comment type="caution">
    <text evidence="1">The sequence shown here is derived from an EMBL/GenBank/DDBJ whole genome shotgun (WGS) entry which is preliminary data.</text>
</comment>
<protein>
    <recommendedName>
        <fullName evidence="3">Inhibitor of sigma-G Gin</fullName>
    </recommendedName>
</protein>
<keyword evidence="2" id="KW-1185">Reference proteome</keyword>